<evidence type="ECO:0000256" key="3">
    <source>
        <dbReference type="ARBA" id="ARBA00011764"/>
    </source>
</evidence>
<dbReference type="VEuPathDB" id="VectorBase:ASTE008861"/>
<proteinExistence type="inferred from homology"/>
<evidence type="ECO:0000313" key="15">
    <source>
        <dbReference type="EnsemblMetazoa" id="ASTEI05756-PA"/>
    </source>
</evidence>
<reference evidence="16" key="1">
    <citation type="journal article" date="2014" name="Genome Biol.">
        <title>Genome analysis of a major urban malaria vector mosquito, Anopheles stephensi.</title>
        <authorList>
            <person name="Jiang X."/>
            <person name="Peery A."/>
            <person name="Hall A.B."/>
            <person name="Sharma A."/>
            <person name="Chen X.G."/>
            <person name="Waterhouse R.M."/>
            <person name="Komissarov A."/>
            <person name="Riehle M.M."/>
            <person name="Shouche Y."/>
            <person name="Sharakhova M.V."/>
            <person name="Lawson D."/>
            <person name="Pakpour N."/>
            <person name="Arensburger P."/>
            <person name="Davidson V.L."/>
            <person name="Eiglmeier K."/>
            <person name="Emrich S."/>
            <person name="George P."/>
            <person name="Kennedy R.C."/>
            <person name="Mane S.P."/>
            <person name="Maslen G."/>
            <person name="Oringanje C."/>
            <person name="Qi Y."/>
            <person name="Settlage R."/>
            <person name="Tojo M."/>
            <person name="Tubio J.M."/>
            <person name="Unger M.F."/>
            <person name="Wang B."/>
            <person name="Vernick K.D."/>
            <person name="Ribeiro J.M."/>
            <person name="James A.A."/>
            <person name="Michel K."/>
            <person name="Riehle M.A."/>
            <person name="Luckhart S."/>
            <person name="Sharakhov I.V."/>
            <person name="Tu Z."/>
        </authorList>
    </citation>
    <scope>NUCLEOTIDE SEQUENCE [LARGE SCALE GENOMIC DNA]</scope>
    <source>
        <strain evidence="16">Indian</strain>
    </source>
</reference>
<dbReference type="VEuPathDB" id="VectorBase:ASTEI20_041554"/>
<evidence type="ECO:0000256" key="14">
    <source>
        <dbReference type="ARBA" id="ARBA00025466"/>
    </source>
</evidence>
<keyword evidence="6" id="KW-0812">Transmembrane</keyword>
<dbReference type="PROSITE" id="PS50893">
    <property type="entry name" value="ABC_TRANSPORTER_2"/>
    <property type="match status" value="1"/>
</dbReference>
<dbReference type="STRING" id="30069.A0A182YBC0"/>
<dbReference type="Proteomes" id="UP000076408">
    <property type="component" value="Unassembled WGS sequence"/>
</dbReference>
<sequence>MSTWETIANESWAVVDNLDGMPPVAGRSSTDVTLMWQNLTITPVRSTPSSGGGGQLPVLNDISGTLQPGTLVALMGPSGAGKTTLMSALAYRMSGESRTEARTKPASASVMSTWETIANESWAVVDNLDGMPPVAGRSSTDVTLMWQNLTITPVRSTPSSGGGGQLPVLNDISGTLQPGTLVALMGPSGAGKTTLMSALAYRMSDKMTITGDIRVNGCPIGPFMYNISGYIYQDELLPDSITVQEHLQLMAHLKLGKRVSADRKRTMIADILSKTGLERCANTKIANASGIGKTLSGGEKKRLAFAVELLSKPKFLFCDEPTTGLDSYSARQLVEMMKSLTRAGTTVLCSIHQPAEKLLYEFDSLILLTGGQTGFIGSPHEAVQFFRLQGLECEHGYNTADFLIKVLSSTTTAKTTKGNQFTTGAICPKTICNNYIASEAARRQEALISAELYSTAVDGRDEAFRKQLTKARDRCWFYTLYWLMYRHVLQAHRNPNLQYFKIAQRIAIAVLVGLCFSDAIELSQRGVQAMQGVIFLIVSENTFLPMYAALSMFPDSFPLFQREKKANLYSTAQFYISSILSMSPFVLLETCAFILIVYFLANLRPTLLGLIVTVAVSVLVMNVSIACGCFFSTLFPTVASAMSYLVPFDYILMITSGIFIKIWSMPIYLRWMPFISWMMFASEAISIAQWDGVKNIECSNIIPSICLHNGEQVLDQYSFSSKHLRTDFLVLVGQYFIYHVLAMLTGSSSASADYRKKRIKNVQKLELVRLMKANFLFIRGKHAVARSEKSRADVWKVITGRLNSLGPPIQSAEAWQRRWNDMRSATKSKMTKIQNYVREHGEDCPYKLNLVERLIWDTFSVKPEEYMKDLNLKLWREKQQPRVDGSVGPQPQSAVDSVSSCSSQMSAAEQNFDMGWNQVGTTTTCHETGLGWNSPMPSSIASMSRENSLLEDPNQTVGGFYSTSSCTLHPDQNYGVQSTTAMGYQGYSGVSANSTTHFNQWPSSGAELRDDASFQQQPKIQTSTTDLVPGGKMLRELNKLFDLVLKQNEEILSLLRQPSSEN</sequence>
<dbReference type="Pfam" id="PF00005">
    <property type="entry name" value="ABC_tran"/>
    <property type="match status" value="2"/>
</dbReference>
<reference evidence="15" key="2">
    <citation type="submission" date="2020-05" db="UniProtKB">
        <authorList>
            <consortium name="EnsemblMetazoa"/>
        </authorList>
    </citation>
    <scope>IDENTIFICATION</scope>
    <source>
        <strain evidence="15">Indian</strain>
    </source>
</reference>
<accession>A0A182YBC0</accession>
<evidence type="ECO:0000256" key="8">
    <source>
        <dbReference type="ARBA" id="ARBA00022840"/>
    </source>
</evidence>
<dbReference type="AlphaFoldDB" id="A0A182YBC0"/>
<name>A0A182YBC0_ANOST</name>
<dbReference type="InterPro" id="IPR028002">
    <property type="entry name" value="Myb_DNA-bind_5"/>
</dbReference>
<evidence type="ECO:0000256" key="13">
    <source>
        <dbReference type="ARBA" id="ARBA00023163"/>
    </source>
</evidence>
<dbReference type="SMART" id="SM00382">
    <property type="entry name" value="AAA"/>
    <property type="match status" value="2"/>
</dbReference>
<dbReference type="SUPFAM" id="SSF52540">
    <property type="entry name" value="P-loop containing nucleoside triphosphate hydrolases"/>
    <property type="match status" value="2"/>
</dbReference>
<dbReference type="Pfam" id="PF01061">
    <property type="entry name" value="ABC2_membrane"/>
    <property type="match status" value="1"/>
</dbReference>
<keyword evidence="5" id="KW-0813">Transport</keyword>
<evidence type="ECO:0000256" key="6">
    <source>
        <dbReference type="ARBA" id="ARBA00022692"/>
    </source>
</evidence>
<dbReference type="InterPro" id="IPR027417">
    <property type="entry name" value="P-loop_NTPase"/>
</dbReference>
<dbReference type="GO" id="GO:0016887">
    <property type="term" value="F:ATP hydrolysis activity"/>
    <property type="evidence" value="ECO:0007669"/>
    <property type="project" value="InterPro"/>
</dbReference>
<evidence type="ECO:0000256" key="7">
    <source>
        <dbReference type="ARBA" id="ARBA00022741"/>
    </source>
</evidence>
<evidence type="ECO:0000256" key="9">
    <source>
        <dbReference type="ARBA" id="ARBA00022989"/>
    </source>
</evidence>
<comment type="similarity">
    <text evidence="2">Belongs to the ABC transporter superfamily. ABCG family. Eye pigment precursor importer (TC 3.A.1.204) subfamily.</text>
</comment>
<keyword evidence="10" id="KW-0805">Transcription regulation</keyword>
<dbReference type="InterPro" id="IPR003593">
    <property type="entry name" value="AAA+_ATPase"/>
</dbReference>
<evidence type="ECO:0000256" key="5">
    <source>
        <dbReference type="ARBA" id="ARBA00022448"/>
    </source>
</evidence>
<comment type="subcellular location">
    <subcellularLocation>
        <location evidence="1">Membrane</location>
        <topology evidence="1">Multi-pass membrane protein</topology>
    </subcellularLocation>
</comment>
<evidence type="ECO:0000256" key="4">
    <source>
        <dbReference type="ARBA" id="ARBA00016807"/>
    </source>
</evidence>
<dbReference type="PANTHER" id="PTHR48041:SF139">
    <property type="entry name" value="PROTEIN SCARLET"/>
    <property type="match status" value="1"/>
</dbReference>
<dbReference type="PANTHER" id="PTHR48041">
    <property type="entry name" value="ABC TRANSPORTER G FAMILY MEMBER 28"/>
    <property type="match status" value="1"/>
</dbReference>
<dbReference type="PROSITE" id="PS00211">
    <property type="entry name" value="ABC_TRANSPORTER_1"/>
    <property type="match status" value="1"/>
</dbReference>
<dbReference type="GO" id="GO:0003677">
    <property type="term" value="F:DNA binding"/>
    <property type="evidence" value="ECO:0007669"/>
    <property type="project" value="UniProtKB-KW"/>
</dbReference>
<evidence type="ECO:0000256" key="11">
    <source>
        <dbReference type="ARBA" id="ARBA00023125"/>
    </source>
</evidence>
<dbReference type="VEuPathDB" id="VectorBase:ASTEI05756"/>
<comment type="subunit">
    <text evidence="3">Self-associates forming complexes of several hundred monomers.</text>
</comment>
<keyword evidence="16" id="KW-1185">Reference proteome</keyword>
<dbReference type="InterPro" id="IPR050352">
    <property type="entry name" value="ABCG_transporters"/>
</dbReference>
<protein>
    <recommendedName>
        <fullName evidence="4">Regulatory protein zeste</fullName>
    </recommendedName>
</protein>
<evidence type="ECO:0000256" key="1">
    <source>
        <dbReference type="ARBA" id="ARBA00004141"/>
    </source>
</evidence>
<dbReference type="GO" id="GO:0005524">
    <property type="term" value="F:ATP binding"/>
    <property type="evidence" value="ECO:0007669"/>
    <property type="project" value="UniProtKB-KW"/>
</dbReference>
<keyword evidence="9" id="KW-1133">Transmembrane helix</keyword>
<evidence type="ECO:0000256" key="10">
    <source>
        <dbReference type="ARBA" id="ARBA00023015"/>
    </source>
</evidence>
<evidence type="ECO:0000313" key="16">
    <source>
        <dbReference type="Proteomes" id="UP000076408"/>
    </source>
</evidence>
<comment type="function">
    <text evidence="14">Involved in transvection phenomena (= synapsis-dependent gene expression), where the synaptic pairing of chromosomes carrying genes with which zeste interacts influences the expression of these genes. Zeste binds to DNA and stimulates transcription from a nearby promoter.</text>
</comment>
<dbReference type="GO" id="GO:0140359">
    <property type="term" value="F:ABC-type transporter activity"/>
    <property type="evidence" value="ECO:0007669"/>
    <property type="project" value="InterPro"/>
</dbReference>
<dbReference type="GO" id="GO:0030659">
    <property type="term" value="C:cytoplasmic vesicle membrane"/>
    <property type="evidence" value="ECO:0007669"/>
    <property type="project" value="TreeGrafter"/>
</dbReference>
<dbReference type="VEuPathDB" id="VectorBase:ASTEI20_039917"/>
<evidence type="ECO:0000256" key="2">
    <source>
        <dbReference type="ARBA" id="ARBA00005814"/>
    </source>
</evidence>
<keyword evidence="8" id="KW-0067">ATP-binding</keyword>
<keyword evidence="11" id="KW-0238">DNA-binding</keyword>
<dbReference type="InterPro" id="IPR003439">
    <property type="entry name" value="ABC_transporter-like_ATP-bd"/>
</dbReference>
<keyword evidence="13" id="KW-0804">Transcription</keyword>
<dbReference type="InterPro" id="IPR013525">
    <property type="entry name" value="ABC2_TM"/>
</dbReference>
<organism evidence="15 16">
    <name type="scientific">Anopheles stephensi</name>
    <name type="common">Indo-Pakistan malaria mosquito</name>
    <dbReference type="NCBI Taxonomy" id="30069"/>
    <lineage>
        <taxon>Eukaryota</taxon>
        <taxon>Metazoa</taxon>
        <taxon>Ecdysozoa</taxon>
        <taxon>Arthropoda</taxon>
        <taxon>Hexapoda</taxon>
        <taxon>Insecta</taxon>
        <taxon>Pterygota</taxon>
        <taxon>Neoptera</taxon>
        <taxon>Endopterygota</taxon>
        <taxon>Diptera</taxon>
        <taxon>Nematocera</taxon>
        <taxon>Culicoidea</taxon>
        <taxon>Culicidae</taxon>
        <taxon>Anophelinae</taxon>
        <taxon>Anopheles</taxon>
    </lineage>
</organism>
<dbReference type="InterPro" id="IPR017871">
    <property type="entry name" value="ABC_transporter-like_CS"/>
</dbReference>
<dbReference type="Pfam" id="PF13873">
    <property type="entry name" value="Myb_DNA-bind_5"/>
    <property type="match status" value="1"/>
</dbReference>
<dbReference type="Gene3D" id="3.40.50.300">
    <property type="entry name" value="P-loop containing nucleotide triphosphate hydrolases"/>
    <property type="match status" value="2"/>
</dbReference>
<dbReference type="GO" id="GO:0005886">
    <property type="term" value="C:plasma membrane"/>
    <property type="evidence" value="ECO:0007669"/>
    <property type="project" value="TreeGrafter"/>
</dbReference>
<keyword evidence="12" id="KW-0472">Membrane</keyword>
<dbReference type="EnsemblMetazoa" id="ASTEI05756-RA">
    <property type="protein sequence ID" value="ASTEI05756-PA"/>
    <property type="gene ID" value="ASTEI05756"/>
</dbReference>
<evidence type="ECO:0000256" key="12">
    <source>
        <dbReference type="ARBA" id="ARBA00023136"/>
    </source>
</evidence>
<keyword evidence="7" id="KW-0547">Nucleotide-binding</keyword>